<name>A0A151CJ40_9BACT</name>
<evidence type="ECO:0000313" key="3">
    <source>
        <dbReference type="Proteomes" id="UP000075359"/>
    </source>
</evidence>
<dbReference type="AlphaFoldDB" id="A0A151CJ40"/>
<dbReference type="Proteomes" id="UP000075359">
    <property type="component" value="Unassembled WGS sequence"/>
</dbReference>
<gene>
    <name evidence="2" type="ORF">AS592_10610</name>
</gene>
<dbReference type="SUPFAM" id="SSF47413">
    <property type="entry name" value="lambda repressor-like DNA-binding domains"/>
    <property type="match status" value="1"/>
</dbReference>
<dbReference type="RefSeq" id="WP_067328469.1">
    <property type="nucleotide sequence ID" value="NZ_LNKT01000001.1"/>
</dbReference>
<evidence type="ECO:0000313" key="2">
    <source>
        <dbReference type="EMBL" id="KYJ87545.1"/>
    </source>
</evidence>
<protein>
    <submittedName>
        <fullName evidence="2">Addiction module antidote protein</fullName>
    </submittedName>
</protein>
<dbReference type="EMBL" id="LNKT01000001">
    <property type="protein sequence ID" value="KYJ87545.1"/>
    <property type="molecule type" value="Genomic_DNA"/>
</dbReference>
<proteinExistence type="predicted"/>
<accession>A0A151CJ40</accession>
<dbReference type="GO" id="GO:0003677">
    <property type="term" value="F:DNA binding"/>
    <property type="evidence" value="ECO:0007669"/>
    <property type="project" value="UniProtKB-KW"/>
</dbReference>
<sequence length="62" mass="7083">MIELNRPPTHAGEILKEEFLVPLGITQSHLAKALHTSFHAINKLVNEKRKQSWIRLRSGILT</sequence>
<dbReference type="PANTHER" id="PTHR36924">
    <property type="entry name" value="ANTITOXIN HIGA-1"/>
    <property type="match status" value="1"/>
</dbReference>
<reference evidence="2 3" key="1">
    <citation type="submission" date="2015-11" db="EMBL/GenBank/DDBJ databases">
        <title>Draft genome of Sulfurovum riftiae 1812E, a member of the Epsilonproteobacteria isolated from the tube of the deep-sea hydrothermal vent tubewom Riftia pachyptila.</title>
        <authorList>
            <person name="Vetriani C."/>
            <person name="Giovannelli D."/>
        </authorList>
    </citation>
    <scope>NUCLEOTIDE SEQUENCE [LARGE SCALE GENOMIC DNA]</scope>
    <source>
        <strain evidence="2 3">1812E</strain>
    </source>
</reference>
<comment type="caution">
    <text evidence="2">The sequence shown here is derived from an EMBL/GenBank/DDBJ whole genome shotgun (WGS) entry which is preliminary data.</text>
</comment>
<keyword evidence="1" id="KW-0238">DNA-binding</keyword>
<keyword evidence="3" id="KW-1185">Reference proteome</keyword>
<organism evidence="2 3">
    <name type="scientific">Sulfurovum riftiae</name>
    <dbReference type="NCBI Taxonomy" id="1630136"/>
    <lineage>
        <taxon>Bacteria</taxon>
        <taxon>Pseudomonadati</taxon>
        <taxon>Campylobacterota</taxon>
        <taxon>Epsilonproteobacteria</taxon>
        <taxon>Campylobacterales</taxon>
        <taxon>Sulfurovaceae</taxon>
        <taxon>Sulfurovum</taxon>
    </lineage>
</organism>
<dbReference type="InterPro" id="IPR013430">
    <property type="entry name" value="Toxin_antidote_HigA"/>
</dbReference>
<dbReference type="InterPro" id="IPR010982">
    <property type="entry name" value="Lambda_DNA-bd_dom_sf"/>
</dbReference>
<dbReference type="Gene3D" id="1.10.260.40">
    <property type="entry name" value="lambda repressor-like DNA-binding domains"/>
    <property type="match status" value="1"/>
</dbReference>
<evidence type="ECO:0000256" key="1">
    <source>
        <dbReference type="ARBA" id="ARBA00023125"/>
    </source>
</evidence>
<dbReference type="PANTHER" id="PTHR36924:SF1">
    <property type="entry name" value="ANTITOXIN HIGA-1"/>
    <property type="match status" value="1"/>
</dbReference>
<dbReference type="OrthoDB" id="9798100at2"/>